<dbReference type="Gene3D" id="3.90.70.40">
    <property type="match status" value="1"/>
</dbReference>
<feature type="domain" description="Josephin" evidence="20">
    <location>
        <begin position="1"/>
        <end position="152"/>
    </location>
</feature>
<sequence>MLLQYAYFTPDSLQAIARQLDEMENNILGNNANAVGRSENMNDSGYFSIQVIEKALDAFSLKLTNIENPEMVEIKQNPLTAKAFICNLEKHWFVLRKFGAQWFELNSVKHGPRLLSDTYVQEFLHQLAAENYSIFVVQGILPECEADKLIAICPVEVKKTPKKEPEGKMQKFFNTVGRRLGGATDVKDSQEDKDLAIAMAMSMETQETDLEKAILMSLGASETPILGSGASGSSLAPSEEPPKSTNAEQQRRDREKFLERVEKKKN</sequence>
<dbReference type="InterPro" id="IPR006155">
    <property type="entry name" value="Josephin"/>
</dbReference>
<dbReference type="STRING" id="1561998.A0A1I7UEJ6"/>
<evidence type="ECO:0000256" key="5">
    <source>
        <dbReference type="ARBA" id="ARBA00022490"/>
    </source>
</evidence>
<protein>
    <recommendedName>
        <fullName evidence="16">Ataxin-3 homolog</fullName>
        <ecNumber evidence="4">3.4.19.12</ecNumber>
    </recommendedName>
    <alternativeName>
        <fullName evidence="17">Machado-Joseph disease-like protein</fullName>
    </alternativeName>
</protein>
<dbReference type="Pfam" id="PF02809">
    <property type="entry name" value="UIM"/>
    <property type="match status" value="2"/>
</dbReference>
<evidence type="ECO:0000313" key="22">
    <source>
        <dbReference type="WBParaSite" id="Csp11.Scaffold629.g8525.t1"/>
    </source>
</evidence>
<dbReference type="AlphaFoldDB" id="A0A1I7UEJ6"/>
<dbReference type="GO" id="GO:0005730">
    <property type="term" value="C:nucleolus"/>
    <property type="evidence" value="ECO:0007669"/>
    <property type="project" value="UniProtKB-SubCell"/>
</dbReference>
<dbReference type="eggNOG" id="KOG2935">
    <property type="taxonomic scope" value="Eukaryota"/>
</dbReference>
<dbReference type="Gene3D" id="1.10.287.10">
    <property type="entry name" value="S15/NS1, RNA-binding"/>
    <property type="match status" value="1"/>
</dbReference>
<dbReference type="GO" id="GO:0006508">
    <property type="term" value="P:proteolysis"/>
    <property type="evidence" value="ECO:0007669"/>
    <property type="project" value="UniProtKB-KW"/>
</dbReference>
<evidence type="ECO:0000256" key="7">
    <source>
        <dbReference type="ARBA" id="ARBA00022737"/>
    </source>
</evidence>
<comment type="caution">
    <text evidence="18">Lacks conserved residue(s) required for the propagation of feature annotation.</text>
</comment>
<evidence type="ECO:0000256" key="11">
    <source>
        <dbReference type="ARBA" id="ARBA00023015"/>
    </source>
</evidence>
<proteinExistence type="predicted"/>
<evidence type="ECO:0000256" key="10">
    <source>
        <dbReference type="ARBA" id="ARBA00022807"/>
    </source>
</evidence>
<dbReference type="Pfam" id="PF02099">
    <property type="entry name" value="Josephin"/>
    <property type="match status" value="1"/>
</dbReference>
<evidence type="ECO:0000256" key="1">
    <source>
        <dbReference type="ARBA" id="ARBA00000707"/>
    </source>
</evidence>
<evidence type="ECO:0000256" key="17">
    <source>
        <dbReference type="ARBA" id="ARBA00082365"/>
    </source>
</evidence>
<keyword evidence="12" id="KW-0804">Transcription</keyword>
<evidence type="ECO:0000256" key="16">
    <source>
        <dbReference type="ARBA" id="ARBA00069055"/>
    </source>
</evidence>
<dbReference type="GO" id="GO:0004843">
    <property type="term" value="F:cysteine-type deubiquitinase activity"/>
    <property type="evidence" value="ECO:0007669"/>
    <property type="project" value="UniProtKB-EC"/>
</dbReference>
<feature type="compositionally biased region" description="Basic and acidic residues" evidence="19">
    <location>
        <begin position="249"/>
        <end position="266"/>
    </location>
</feature>
<keyword evidence="10" id="KW-0788">Thiol protease</keyword>
<dbReference type="WBParaSite" id="Csp11.Scaffold629.g8525.t1">
    <property type="protein sequence ID" value="Csp11.Scaffold629.g8525.t1"/>
    <property type="gene ID" value="Csp11.Scaffold629.g8525"/>
</dbReference>
<dbReference type="PROSITE" id="PS50330">
    <property type="entry name" value="UIM"/>
    <property type="match status" value="1"/>
</dbReference>
<evidence type="ECO:0000259" key="20">
    <source>
        <dbReference type="PROSITE" id="PS50957"/>
    </source>
</evidence>
<evidence type="ECO:0000256" key="8">
    <source>
        <dbReference type="ARBA" id="ARBA00022786"/>
    </source>
</evidence>
<evidence type="ECO:0000256" key="13">
    <source>
        <dbReference type="ARBA" id="ARBA00023242"/>
    </source>
</evidence>
<evidence type="ECO:0000256" key="4">
    <source>
        <dbReference type="ARBA" id="ARBA00012759"/>
    </source>
</evidence>
<dbReference type="GO" id="GO:0016579">
    <property type="term" value="P:protein deubiquitination"/>
    <property type="evidence" value="ECO:0007669"/>
    <property type="project" value="InterPro"/>
</dbReference>
<name>A0A1I7UEJ6_9PELO</name>
<keyword evidence="8" id="KW-0833">Ubl conjugation pathway</keyword>
<comment type="subcellular location">
    <subcellularLocation>
        <location evidence="2">Cytoplasm</location>
    </subcellularLocation>
    <subcellularLocation>
        <location evidence="3">Nucleus</location>
        <location evidence="3">Nucleolus</location>
    </subcellularLocation>
</comment>
<evidence type="ECO:0000256" key="2">
    <source>
        <dbReference type="ARBA" id="ARBA00004496"/>
    </source>
</evidence>
<evidence type="ECO:0000256" key="14">
    <source>
        <dbReference type="ARBA" id="ARBA00060106"/>
    </source>
</evidence>
<dbReference type="PANTHER" id="PTHR14159:SF0">
    <property type="entry name" value="ATAXIN-3-RELATED"/>
    <property type="match status" value="1"/>
</dbReference>
<evidence type="ECO:0000256" key="9">
    <source>
        <dbReference type="ARBA" id="ARBA00022801"/>
    </source>
</evidence>
<keyword evidence="6" id="KW-0645">Protease</keyword>
<dbReference type="GO" id="GO:0005737">
    <property type="term" value="C:cytoplasm"/>
    <property type="evidence" value="ECO:0007669"/>
    <property type="project" value="UniProtKB-SubCell"/>
</dbReference>
<keyword evidence="7" id="KW-0677">Repeat</keyword>
<reference evidence="22" key="1">
    <citation type="submission" date="2016-11" db="UniProtKB">
        <authorList>
            <consortium name="WormBaseParasite"/>
        </authorList>
    </citation>
    <scope>IDENTIFICATION</scope>
</reference>
<keyword evidence="9" id="KW-0378">Hydrolase</keyword>
<dbReference type="PRINTS" id="PR01233">
    <property type="entry name" value="JOSEPHIN"/>
</dbReference>
<dbReference type="FunFam" id="1.10.287.10:FF:000018">
    <property type="entry name" value="Ataxin-3 homolog"/>
    <property type="match status" value="1"/>
</dbReference>
<dbReference type="EC" id="3.4.19.12" evidence="4"/>
<comment type="function">
    <text evidence="14">Acts as a chain editing deubiquitinating enzyme that binds and cleaves 'Lys-48'-linked polyubiquitin chains, with a preference for chains containing four or more ubiquitin molecules thereby modulating protein degradation by the ubiquitin-proteasome pathway. Probably by regulating the IGF-1-insulin-like pathway, regulates lifespan. Regulates germline DNA double-strand-break repair and apoptosis in response to DNA damage by recruiting E4 ubiquitin-protein ligase ufd-2 to DNA repair foci. Interacts with key regulators of transcription and represses transcription. Acts as a histone-binding protein that regulates transcription.</text>
</comment>
<comment type="subunit">
    <text evidence="15">Forms a complex composed of deubiquitinating enzyme atx-3, adapter ubxn-5 and cdc-48.1. Forms a complex composed of deubiquitinating enzyme atx-3, E4 ubiquitin-protein ligase ufd-2 and cdc-48.1. Interacts (via RRDR motif) with cdc-48.1 (via N-terminus) and cdc-48.2 (via N-terminus); the interaction with cdc-48.1 is not required for atx-3 enzymatic activity. Interacts (via C-terminus) with ubxn-5. May interact with ned-8.</text>
</comment>
<keyword evidence="21" id="KW-1185">Reference proteome</keyword>
<evidence type="ECO:0000256" key="15">
    <source>
        <dbReference type="ARBA" id="ARBA00063584"/>
    </source>
</evidence>
<dbReference type="InterPro" id="IPR003903">
    <property type="entry name" value="UIM_dom"/>
</dbReference>
<dbReference type="PROSITE" id="PS50957">
    <property type="entry name" value="JOSEPHIN"/>
    <property type="match status" value="1"/>
</dbReference>
<dbReference type="PANTHER" id="PTHR14159">
    <property type="entry name" value="ATAXIN-3-RELATED"/>
    <property type="match status" value="1"/>
</dbReference>
<keyword evidence="5" id="KW-0963">Cytoplasm</keyword>
<evidence type="ECO:0000256" key="3">
    <source>
        <dbReference type="ARBA" id="ARBA00004604"/>
    </source>
</evidence>
<accession>A0A1I7UEJ6</accession>
<dbReference type="SMART" id="SM01246">
    <property type="entry name" value="Josephin"/>
    <property type="match status" value="1"/>
</dbReference>
<evidence type="ECO:0000256" key="6">
    <source>
        <dbReference type="ARBA" id="ARBA00022670"/>
    </source>
</evidence>
<organism evidence="21 22">
    <name type="scientific">Caenorhabditis tropicalis</name>
    <dbReference type="NCBI Taxonomy" id="1561998"/>
    <lineage>
        <taxon>Eukaryota</taxon>
        <taxon>Metazoa</taxon>
        <taxon>Ecdysozoa</taxon>
        <taxon>Nematoda</taxon>
        <taxon>Chromadorea</taxon>
        <taxon>Rhabditida</taxon>
        <taxon>Rhabditina</taxon>
        <taxon>Rhabditomorpha</taxon>
        <taxon>Rhabditoidea</taxon>
        <taxon>Rhabditidae</taxon>
        <taxon>Peloderinae</taxon>
        <taxon>Caenorhabditis</taxon>
    </lineage>
</organism>
<feature type="compositionally biased region" description="Low complexity" evidence="19">
    <location>
        <begin position="226"/>
        <end position="238"/>
    </location>
</feature>
<evidence type="ECO:0000313" key="21">
    <source>
        <dbReference type="Proteomes" id="UP000095282"/>
    </source>
</evidence>
<evidence type="ECO:0000256" key="12">
    <source>
        <dbReference type="ARBA" id="ARBA00023163"/>
    </source>
</evidence>
<comment type="catalytic activity">
    <reaction evidence="1">
        <text>Thiol-dependent hydrolysis of ester, thioester, amide, peptide and isopeptide bonds formed by the C-terminal Gly of ubiquitin (a 76-residue protein attached to proteins as an intracellular targeting signal).</text>
        <dbReference type="EC" id="3.4.19.12"/>
    </reaction>
</comment>
<keyword evidence="11" id="KW-0805">Transcription regulation</keyword>
<dbReference type="Proteomes" id="UP000095282">
    <property type="component" value="Unplaced"/>
</dbReference>
<feature type="region of interest" description="Disordered" evidence="19">
    <location>
        <begin position="225"/>
        <end position="266"/>
    </location>
</feature>
<keyword evidence="13" id="KW-0539">Nucleus</keyword>
<evidence type="ECO:0000256" key="19">
    <source>
        <dbReference type="SAM" id="MobiDB-lite"/>
    </source>
</evidence>
<dbReference type="InterPro" id="IPR033865">
    <property type="entry name" value="Ataxin-3"/>
</dbReference>
<evidence type="ECO:0000256" key="18">
    <source>
        <dbReference type="PROSITE-ProRule" id="PRU00331"/>
    </source>
</evidence>